<feature type="compositionally biased region" description="Low complexity" evidence="3">
    <location>
        <begin position="41"/>
        <end position="58"/>
    </location>
</feature>
<dbReference type="SUPFAM" id="SSF117281">
    <property type="entry name" value="Kelch motif"/>
    <property type="match status" value="1"/>
</dbReference>
<keyword evidence="2" id="KW-0677">Repeat</keyword>
<evidence type="ECO:0000256" key="2">
    <source>
        <dbReference type="ARBA" id="ARBA00022737"/>
    </source>
</evidence>
<evidence type="ECO:0000256" key="3">
    <source>
        <dbReference type="SAM" id="MobiDB-lite"/>
    </source>
</evidence>
<dbReference type="GeneTree" id="ENSGT00940000158824"/>
<name>A0A452VE90_URSMA</name>
<dbReference type="InterPro" id="IPR000210">
    <property type="entry name" value="BTB/POZ_dom"/>
</dbReference>
<dbReference type="InterPro" id="IPR056737">
    <property type="entry name" value="Beta-prop_ATRN-MKLN-like"/>
</dbReference>
<dbReference type="CDD" id="cd18468">
    <property type="entry name" value="BACK_KLHL29_KBTBD9"/>
    <property type="match status" value="1"/>
</dbReference>
<organism evidence="5">
    <name type="scientific">Ursus maritimus</name>
    <name type="common">Polar bear</name>
    <name type="synonym">Thalarctos maritimus</name>
    <dbReference type="NCBI Taxonomy" id="29073"/>
    <lineage>
        <taxon>Eukaryota</taxon>
        <taxon>Metazoa</taxon>
        <taxon>Chordata</taxon>
        <taxon>Craniata</taxon>
        <taxon>Vertebrata</taxon>
        <taxon>Euteleostomi</taxon>
        <taxon>Mammalia</taxon>
        <taxon>Eutheria</taxon>
        <taxon>Laurasiatheria</taxon>
        <taxon>Carnivora</taxon>
        <taxon>Caniformia</taxon>
        <taxon>Ursidae</taxon>
        <taxon>Ursus</taxon>
    </lineage>
</organism>
<dbReference type="Pfam" id="PF24981">
    <property type="entry name" value="Beta-prop_ATRN-LZTR1"/>
    <property type="match status" value="1"/>
</dbReference>
<sequence length="871" mass="94336">MSRHHSRFERDYRVGWDRREWSANGTHGTTSISTNIKGAELNSLSSGSNLLLPGTPSSRPGPPPAQLPSHLESPRARLYSSSCSASPQAPGISKADSQSQGLTTSIRWGQTPINQSTPWDTDEPPSKQMRESDNPGTGPWVTTVAAGSQPALIAHSYGVAQPPTFSPAVNVQAPVIGVTPSLPPHVGPQLPLMPGHYSLPQPPSQPLSSVVVNMPAQALYASPQPLAMSTLPGVGQVARPGPTAVGNGHMAGPLLPPPPPAQPSATLPSGAPATNGPPTTDSAHGLQMLRTIGVGKYEFTDPGHPKEMLKELNQQRRAKAFTDLKIAVEGREFEVHQNVLASCSLYFKDLIQRSVQDGGQGGREKLELVLSNLQADVLELLLEFVYTGSLVIDSANAKTLLEAASRFQFHTFCKVCVSFLEKQLTASNCLGVLAMAEAMQCGELYHMAKAFALQIFPEVAAQEEILSISKDDFIAYISNDSLNTKAEELVYETVIKWIKKDPVSRAQYAAELLAVVRLPFIHPSYLLNVVDNEELIKSSEACRDLVNEAKRYHMLPHARQEMQTPRTRPRLSAGVAEVIVLVGGRQMVGMTQRSLVAVTCWNPQNNKWYPLASLPFYDREFFSVVSAGDNIYLSGGMESGVTLADVWCYMSLLDNWNLVSRMTVPRCRHNSLVYDGKIYTLGGLGVAGNVDHVERYDTITNQWEAVAPLPKAVHSAAATVCGGKIYVFGGVNEAGRAAGVLQSYVPQTNTWSFIESPMIDNKYAPAVTLNGFVFILGGAYARATTIYDPEKGNIKAGPNMNHSRQFCSAVVLDGKIYATGGIVSSEGPALGNMEAYEPTTNTWTLLPHMPCPVFRHGCVVIKKYIETGQAW</sequence>
<feature type="compositionally biased region" description="Basic and acidic residues" evidence="3">
    <location>
        <begin position="8"/>
        <end position="21"/>
    </location>
</feature>
<dbReference type="SMART" id="SM00225">
    <property type="entry name" value="BTB"/>
    <property type="match status" value="1"/>
</dbReference>
<evidence type="ECO:0000256" key="1">
    <source>
        <dbReference type="ARBA" id="ARBA00022441"/>
    </source>
</evidence>
<feature type="compositionally biased region" description="Basic and acidic residues" evidence="3">
    <location>
        <begin position="124"/>
        <end position="133"/>
    </location>
</feature>
<dbReference type="PANTHER" id="PTHR45632:SF30">
    <property type="entry name" value="BTB DOMAIN-CONTAINING PROTEIN"/>
    <property type="match status" value="1"/>
</dbReference>
<feature type="compositionally biased region" description="Polar residues" evidence="3">
    <location>
        <begin position="23"/>
        <end position="36"/>
    </location>
</feature>
<dbReference type="Ensembl" id="ENSUMAT00000037748.1">
    <property type="protein sequence ID" value="ENSUMAP00000031938.1"/>
    <property type="gene ID" value="ENSUMAG00000023015.1"/>
</dbReference>
<dbReference type="InterPro" id="IPR006652">
    <property type="entry name" value="Kelch_1"/>
</dbReference>
<dbReference type="InterPro" id="IPR015915">
    <property type="entry name" value="Kelch-typ_b-propeller"/>
</dbReference>
<feature type="region of interest" description="Disordered" evidence="3">
    <location>
        <begin position="1"/>
        <end position="140"/>
    </location>
</feature>
<dbReference type="Pfam" id="PF00651">
    <property type="entry name" value="BTB"/>
    <property type="match status" value="1"/>
</dbReference>
<dbReference type="Gene3D" id="1.25.40.420">
    <property type="match status" value="1"/>
</dbReference>
<dbReference type="PANTHER" id="PTHR45632">
    <property type="entry name" value="LD33804P"/>
    <property type="match status" value="1"/>
</dbReference>
<gene>
    <name evidence="5" type="primary">KLHL29</name>
</gene>
<reference evidence="5" key="1">
    <citation type="submission" date="2019-03" db="UniProtKB">
        <authorList>
            <consortium name="Ensembl"/>
        </authorList>
    </citation>
    <scope>IDENTIFICATION</scope>
</reference>
<dbReference type="Pfam" id="PF07707">
    <property type="entry name" value="BACK"/>
    <property type="match status" value="1"/>
</dbReference>
<feature type="compositionally biased region" description="Polar residues" evidence="3">
    <location>
        <begin position="95"/>
        <end position="119"/>
    </location>
</feature>
<feature type="region of interest" description="Disordered" evidence="3">
    <location>
        <begin position="242"/>
        <end position="284"/>
    </location>
</feature>
<dbReference type="SUPFAM" id="SSF54695">
    <property type="entry name" value="POZ domain"/>
    <property type="match status" value="1"/>
</dbReference>
<dbReference type="Pfam" id="PF01344">
    <property type="entry name" value="Kelch_1"/>
    <property type="match status" value="1"/>
</dbReference>
<dbReference type="InterPro" id="IPR011705">
    <property type="entry name" value="BACK"/>
</dbReference>
<dbReference type="AlphaFoldDB" id="A0A452VE90"/>
<dbReference type="InterPro" id="IPR011333">
    <property type="entry name" value="SKP1/BTB/POZ_sf"/>
</dbReference>
<protein>
    <submittedName>
        <fullName evidence="5">Kelch like family member 29</fullName>
    </submittedName>
</protein>
<feature type="domain" description="BTB" evidence="4">
    <location>
        <begin position="322"/>
        <end position="394"/>
    </location>
</feature>
<dbReference type="SMART" id="SM00875">
    <property type="entry name" value="BACK"/>
    <property type="match status" value="1"/>
</dbReference>
<evidence type="ECO:0000259" key="4">
    <source>
        <dbReference type="PROSITE" id="PS50097"/>
    </source>
</evidence>
<keyword evidence="1" id="KW-0880">Kelch repeat</keyword>
<accession>A0A452VE90</accession>
<dbReference type="SMART" id="SM00612">
    <property type="entry name" value="Kelch"/>
    <property type="match status" value="6"/>
</dbReference>
<dbReference type="Gene3D" id="2.120.10.80">
    <property type="entry name" value="Kelch-type beta propeller"/>
    <property type="match status" value="2"/>
</dbReference>
<evidence type="ECO:0000313" key="5">
    <source>
        <dbReference type="Ensembl" id="ENSUMAP00000031938"/>
    </source>
</evidence>
<dbReference type="PROSITE" id="PS50097">
    <property type="entry name" value="BTB"/>
    <property type="match status" value="1"/>
</dbReference>
<proteinExistence type="predicted"/>
<dbReference type="Gene3D" id="3.30.710.10">
    <property type="entry name" value="Potassium Channel Kv1.1, Chain A"/>
    <property type="match status" value="1"/>
</dbReference>
<dbReference type="FunFam" id="1.25.40.420:FF:000001">
    <property type="entry name" value="Kelch-like family member 12"/>
    <property type="match status" value="1"/>
</dbReference>